<dbReference type="Proteomes" id="UP001597296">
    <property type="component" value="Unassembled WGS sequence"/>
</dbReference>
<organism evidence="1 2">
    <name type="scientific">Phaeospirillum tilakii</name>
    <dbReference type="NCBI Taxonomy" id="741673"/>
    <lineage>
        <taxon>Bacteria</taxon>
        <taxon>Pseudomonadati</taxon>
        <taxon>Pseudomonadota</taxon>
        <taxon>Alphaproteobacteria</taxon>
        <taxon>Rhodospirillales</taxon>
        <taxon>Rhodospirillaceae</taxon>
        <taxon>Phaeospirillum</taxon>
    </lineage>
</organism>
<gene>
    <name evidence="1" type="ORF">ACFSNB_11330</name>
</gene>
<keyword evidence="2" id="KW-1185">Reference proteome</keyword>
<protein>
    <submittedName>
        <fullName evidence="1">Uncharacterized protein</fullName>
    </submittedName>
</protein>
<proteinExistence type="predicted"/>
<accession>A0ABW5CC10</accession>
<dbReference type="EMBL" id="JBHUIY010000021">
    <property type="protein sequence ID" value="MFD2234397.1"/>
    <property type="molecule type" value="Genomic_DNA"/>
</dbReference>
<reference evidence="2" key="1">
    <citation type="journal article" date="2019" name="Int. J. Syst. Evol. Microbiol.">
        <title>The Global Catalogue of Microorganisms (GCM) 10K type strain sequencing project: providing services to taxonomists for standard genome sequencing and annotation.</title>
        <authorList>
            <consortium name="The Broad Institute Genomics Platform"/>
            <consortium name="The Broad Institute Genome Sequencing Center for Infectious Disease"/>
            <person name="Wu L."/>
            <person name="Ma J."/>
        </authorList>
    </citation>
    <scope>NUCLEOTIDE SEQUENCE [LARGE SCALE GENOMIC DNA]</scope>
    <source>
        <strain evidence="2">KCTC 15012</strain>
    </source>
</reference>
<comment type="caution">
    <text evidence="1">The sequence shown here is derived from an EMBL/GenBank/DDBJ whole genome shotgun (WGS) entry which is preliminary data.</text>
</comment>
<dbReference type="RefSeq" id="WP_377316573.1">
    <property type="nucleotide sequence ID" value="NZ_JBHUIY010000021.1"/>
</dbReference>
<name>A0ABW5CC10_9PROT</name>
<sequence>MTHLNLASVLDDFGIKSFDDFRSRDHHYKKNVLSRLRSAADYCAKYEMNSIINLVDHENGLKMCFNVTRNDSGVWTNIPNEVFAKKLALFTSRTVVTFPFNEISPDRGDGAEAIIRLLCNTGPFLRRNYITILPSDLKDQSLTRHLDRLRPANFTLDDLNVQFQEKATAGTFMPSLYLPHVADVKSEEIIRIREEEKEYFNAAELVLQRKLMHQPFDDENLICIMQYINISIGKLHRIAHDIQDSVLRGAAWRLVVIFGSAVALLFPKDLVALALAAIGTSQINIGAIMRSILNVQRDLNAMAGEQFYVYWKINNPDHVLAFRALLERCLSHFENRQQAIDD</sequence>
<evidence type="ECO:0000313" key="1">
    <source>
        <dbReference type="EMBL" id="MFD2234397.1"/>
    </source>
</evidence>
<evidence type="ECO:0000313" key="2">
    <source>
        <dbReference type="Proteomes" id="UP001597296"/>
    </source>
</evidence>